<dbReference type="Proteomes" id="UP001195483">
    <property type="component" value="Unassembled WGS sequence"/>
</dbReference>
<dbReference type="PANTHER" id="PTHR14715">
    <property type="entry name" value="FAM124 DOMAIN-CONTAINING PROTEIN-RELATED"/>
    <property type="match status" value="1"/>
</dbReference>
<organism evidence="3 4">
    <name type="scientific">Potamilus streckersoni</name>
    <dbReference type="NCBI Taxonomy" id="2493646"/>
    <lineage>
        <taxon>Eukaryota</taxon>
        <taxon>Metazoa</taxon>
        <taxon>Spiralia</taxon>
        <taxon>Lophotrochozoa</taxon>
        <taxon>Mollusca</taxon>
        <taxon>Bivalvia</taxon>
        <taxon>Autobranchia</taxon>
        <taxon>Heteroconchia</taxon>
        <taxon>Palaeoheterodonta</taxon>
        <taxon>Unionida</taxon>
        <taxon>Unionoidea</taxon>
        <taxon>Unionidae</taxon>
        <taxon>Ambleminae</taxon>
        <taxon>Lampsilini</taxon>
        <taxon>Potamilus</taxon>
    </lineage>
</organism>
<name>A0AAE0SE79_9BIVA</name>
<comment type="caution">
    <text evidence="3">The sequence shown here is derived from an EMBL/GenBank/DDBJ whole genome shotgun (WGS) entry which is preliminary data.</text>
</comment>
<comment type="similarity">
    <text evidence="1">Belongs to the FAM124 family.</text>
</comment>
<reference evidence="3" key="3">
    <citation type="submission" date="2023-05" db="EMBL/GenBank/DDBJ databases">
        <authorList>
            <person name="Smith C.H."/>
        </authorList>
    </citation>
    <scope>NUCLEOTIDE SEQUENCE</scope>
    <source>
        <strain evidence="3">CHS0354</strain>
        <tissue evidence="3">Mantle</tissue>
    </source>
</reference>
<reference evidence="3" key="2">
    <citation type="journal article" date="2021" name="Genome Biol. Evol.">
        <title>Developing a high-quality reference genome for a parasitic bivalve with doubly uniparental inheritance (Bivalvia: Unionida).</title>
        <authorList>
            <person name="Smith C.H."/>
        </authorList>
    </citation>
    <scope>NUCLEOTIDE SEQUENCE</scope>
    <source>
        <strain evidence="3">CHS0354</strain>
        <tissue evidence="3">Mantle</tissue>
    </source>
</reference>
<dbReference type="EMBL" id="JAEAOA010001655">
    <property type="protein sequence ID" value="KAK3590301.1"/>
    <property type="molecule type" value="Genomic_DNA"/>
</dbReference>
<accession>A0AAE0SE79</accession>
<dbReference type="InterPro" id="IPR046365">
    <property type="entry name" value="FAM124_dom"/>
</dbReference>
<evidence type="ECO:0000313" key="4">
    <source>
        <dbReference type="Proteomes" id="UP001195483"/>
    </source>
</evidence>
<dbReference type="InterPro" id="IPR029380">
    <property type="entry name" value="FAM124"/>
</dbReference>
<protein>
    <recommendedName>
        <fullName evidence="2">FAM124 domain-containing protein</fullName>
    </recommendedName>
</protein>
<dbReference type="AlphaFoldDB" id="A0AAE0SE79"/>
<evidence type="ECO:0000259" key="2">
    <source>
        <dbReference type="Pfam" id="PF15067"/>
    </source>
</evidence>
<dbReference type="Pfam" id="PF15067">
    <property type="entry name" value="FAM124"/>
    <property type="match status" value="1"/>
</dbReference>
<sequence length="397" mass="45662">MNVTSHRKSITLGSNDPFKCTLTLVAPCEKGLLLKRIVSPLISWVDPSFQIIKVHEQNDIIDLEEKIRIQLERVTQCGQCDKDTFMLPSLSVMLFIKENGVMCAKHVEQNFRLRPWQFSHRVDLRSIRSPNTVVAKQEFYKLAEDLPLWAVCPIHCGNEHLRINMFVRNFSSMVEFYRTVTDTEIETNKQGFCIFQLYSQPGLDFQLALKHSPHLNPQNVKSAFLTFHIPDIEVMKTTNNGNLTEIQENLYCVIDPDGNPILLRETSPRVRRKTTPKIQVTRKESTELWEDMKSQQSYSDSHDSGRCSDMETCFSEFDTNRGEIMHTRCSKCTSVHSKDIEKSSPNIHGKSFIPQEAYSYHCGGSGNCLPKSNSPDKDTQHCHKRDAKQGYFHPVYI</sequence>
<reference evidence="3" key="1">
    <citation type="journal article" date="2021" name="Genome Biol. Evol.">
        <title>A High-Quality Reference Genome for a Parasitic Bivalve with Doubly Uniparental Inheritance (Bivalvia: Unionida).</title>
        <authorList>
            <person name="Smith C.H."/>
        </authorList>
    </citation>
    <scope>NUCLEOTIDE SEQUENCE</scope>
    <source>
        <strain evidence="3">CHS0354</strain>
    </source>
</reference>
<evidence type="ECO:0000256" key="1">
    <source>
        <dbReference type="ARBA" id="ARBA00006440"/>
    </source>
</evidence>
<gene>
    <name evidence="3" type="ORF">CHS0354_027424</name>
</gene>
<feature type="domain" description="FAM124" evidence="2">
    <location>
        <begin position="20"/>
        <end position="263"/>
    </location>
</feature>
<dbReference type="PANTHER" id="PTHR14715:SF6">
    <property type="entry name" value="FAM124 DOMAIN-CONTAINING PROTEIN"/>
    <property type="match status" value="1"/>
</dbReference>
<evidence type="ECO:0000313" key="3">
    <source>
        <dbReference type="EMBL" id="KAK3590301.1"/>
    </source>
</evidence>
<proteinExistence type="inferred from homology"/>
<keyword evidence="4" id="KW-1185">Reference proteome</keyword>